<evidence type="ECO:0000259" key="4">
    <source>
        <dbReference type="PROSITE" id="PS50110"/>
    </source>
</evidence>
<evidence type="ECO:0000256" key="3">
    <source>
        <dbReference type="PROSITE-ProRule" id="PRU00169"/>
    </source>
</evidence>
<gene>
    <name evidence="5" type="ordered locus">Dred_2303</name>
</gene>
<dbReference type="KEGG" id="drm:Dred_2303"/>
<comment type="function">
    <text evidence="2">May play the central regulatory role in sporulation. It may be an element of the effector pathway responsible for the activation of sporulation genes in response to nutritional stress. Spo0A may act in concert with spo0H (a sigma factor) to control the expression of some genes that are critical to the sporulation process.</text>
</comment>
<feature type="domain" description="Response regulatory" evidence="4">
    <location>
        <begin position="4"/>
        <end position="117"/>
    </location>
</feature>
<evidence type="ECO:0000256" key="2">
    <source>
        <dbReference type="ARBA" id="ARBA00024867"/>
    </source>
</evidence>
<accession>A4J6W0</accession>
<organism evidence="5 6">
    <name type="scientific">Desulforamulus reducens (strain ATCC BAA-1160 / DSM 100696 / MI-1)</name>
    <name type="common">Desulfotomaculum reducens</name>
    <dbReference type="NCBI Taxonomy" id="349161"/>
    <lineage>
        <taxon>Bacteria</taxon>
        <taxon>Bacillati</taxon>
        <taxon>Bacillota</taxon>
        <taxon>Clostridia</taxon>
        <taxon>Eubacteriales</taxon>
        <taxon>Peptococcaceae</taxon>
        <taxon>Desulforamulus</taxon>
    </lineage>
</organism>
<evidence type="ECO:0000313" key="5">
    <source>
        <dbReference type="EMBL" id="ABO50813.1"/>
    </source>
</evidence>
<name>A4J6W0_DESRM</name>
<dbReference type="Proteomes" id="UP000001556">
    <property type="component" value="Chromosome"/>
</dbReference>
<dbReference type="InterPro" id="IPR011006">
    <property type="entry name" value="CheY-like_superfamily"/>
</dbReference>
<dbReference type="InterPro" id="IPR001789">
    <property type="entry name" value="Sig_transdc_resp-reg_receiver"/>
</dbReference>
<dbReference type="GO" id="GO:0000160">
    <property type="term" value="P:phosphorelay signal transduction system"/>
    <property type="evidence" value="ECO:0007669"/>
    <property type="project" value="InterPro"/>
</dbReference>
<dbReference type="Pfam" id="PF00072">
    <property type="entry name" value="Response_reg"/>
    <property type="match status" value="1"/>
</dbReference>
<dbReference type="SUPFAM" id="SSF52172">
    <property type="entry name" value="CheY-like"/>
    <property type="match status" value="1"/>
</dbReference>
<protein>
    <recommendedName>
        <fullName evidence="1">Stage 0 sporulation protein A homolog</fullName>
    </recommendedName>
</protein>
<dbReference type="PROSITE" id="PS50110">
    <property type="entry name" value="RESPONSE_REGULATORY"/>
    <property type="match status" value="1"/>
</dbReference>
<dbReference type="AlphaFoldDB" id="A4J6W0"/>
<comment type="caution">
    <text evidence="3">Lacks conserved residue(s) required for the propagation of feature annotation.</text>
</comment>
<dbReference type="OrthoDB" id="2168082at2"/>
<evidence type="ECO:0000313" key="6">
    <source>
        <dbReference type="Proteomes" id="UP000001556"/>
    </source>
</evidence>
<reference evidence="5 6" key="1">
    <citation type="submission" date="2007-03" db="EMBL/GenBank/DDBJ databases">
        <title>Complete sequence of Desulfotomaculum reducens MI-1.</title>
        <authorList>
            <consortium name="US DOE Joint Genome Institute"/>
            <person name="Copeland A."/>
            <person name="Lucas S."/>
            <person name="Lapidus A."/>
            <person name="Barry K."/>
            <person name="Detter J.C."/>
            <person name="Glavina del Rio T."/>
            <person name="Hammon N."/>
            <person name="Israni S."/>
            <person name="Dalin E."/>
            <person name="Tice H."/>
            <person name="Pitluck S."/>
            <person name="Sims D."/>
            <person name="Brettin T."/>
            <person name="Bruce D."/>
            <person name="Han C."/>
            <person name="Tapia R."/>
            <person name="Schmutz J."/>
            <person name="Larimer F."/>
            <person name="Land M."/>
            <person name="Hauser L."/>
            <person name="Kyrpides N."/>
            <person name="Kim E."/>
            <person name="Tebo B.M."/>
            <person name="Richardson P."/>
        </authorList>
    </citation>
    <scope>NUCLEOTIDE SEQUENCE [LARGE SCALE GENOMIC DNA]</scope>
    <source>
        <strain evidence="5 6">MI-1</strain>
    </source>
</reference>
<dbReference type="EMBL" id="CP000612">
    <property type="protein sequence ID" value="ABO50813.1"/>
    <property type="molecule type" value="Genomic_DNA"/>
</dbReference>
<evidence type="ECO:0000256" key="1">
    <source>
        <dbReference type="ARBA" id="ARBA00018672"/>
    </source>
</evidence>
<dbReference type="RefSeq" id="WP_011878611.1">
    <property type="nucleotide sequence ID" value="NC_009253.1"/>
</dbReference>
<dbReference type="Gene3D" id="3.40.50.2300">
    <property type="match status" value="1"/>
</dbReference>
<dbReference type="STRING" id="349161.Dred_2303"/>
<proteinExistence type="predicted"/>
<dbReference type="HOGENOM" id="CLU_2011594_0_0_9"/>
<keyword evidence="6" id="KW-1185">Reference proteome</keyword>
<sequence>MTNASLIIDKNAATRYDLKLLLWQFNFLTYECGNTSEAVTSIVSKGPGIIFISLQTIKDTGFDFIQQIKDLHSGLIIVYTDQVTKDDLMECIKAKVDHVLLNPSEQIERLRDIVTSALQSIAI</sequence>